<evidence type="ECO:0000256" key="1">
    <source>
        <dbReference type="SAM" id="MobiDB-lite"/>
    </source>
</evidence>
<evidence type="ECO:0000313" key="3">
    <source>
        <dbReference type="EMBL" id="RGI86106.1"/>
    </source>
</evidence>
<organism evidence="3 4">
    <name type="scientific">Dorea formicigenerans</name>
    <dbReference type="NCBI Taxonomy" id="39486"/>
    <lineage>
        <taxon>Bacteria</taxon>
        <taxon>Bacillati</taxon>
        <taxon>Bacillota</taxon>
        <taxon>Clostridia</taxon>
        <taxon>Lachnospirales</taxon>
        <taxon>Lachnospiraceae</taxon>
        <taxon>Dorea</taxon>
    </lineage>
</organism>
<feature type="compositionally biased region" description="Polar residues" evidence="1">
    <location>
        <begin position="128"/>
        <end position="158"/>
    </location>
</feature>
<gene>
    <name evidence="3" type="ORF">DXD84_01460</name>
</gene>
<proteinExistence type="predicted"/>
<dbReference type="Proteomes" id="UP000260664">
    <property type="component" value="Unassembled WGS sequence"/>
</dbReference>
<feature type="transmembrane region" description="Helical" evidence="2">
    <location>
        <begin position="33"/>
        <end position="52"/>
    </location>
</feature>
<protein>
    <submittedName>
        <fullName evidence="3">Stage III sporulation protein AG</fullName>
    </submittedName>
</protein>
<accession>A0A3E4F9H8</accession>
<dbReference type="RefSeq" id="WP_117494197.1">
    <property type="nucleotide sequence ID" value="NZ_QSOI01000002.1"/>
</dbReference>
<evidence type="ECO:0000313" key="4">
    <source>
        <dbReference type="Proteomes" id="UP000260664"/>
    </source>
</evidence>
<name>A0A3E4F9H8_9FIRM</name>
<reference evidence="3 4" key="1">
    <citation type="submission" date="2018-08" db="EMBL/GenBank/DDBJ databases">
        <title>A genome reference for cultivated species of the human gut microbiota.</title>
        <authorList>
            <person name="Zou Y."/>
            <person name="Xue W."/>
            <person name="Luo G."/>
        </authorList>
    </citation>
    <scope>NUCLEOTIDE SEQUENCE [LARGE SCALE GENOMIC DNA]</scope>
    <source>
        <strain evidence="3 4">TM09-19AC</strain>
    </source>
</reference>
<feature type="region of interest" description="Disordered" evidence="1">
    <location>
        <begin position="55"/>
        <end position="76"/>
    </location>
</feature>
<feature type="region of interest" description="Disordered" evidence="1">
    <location>
        <begin position="115"/>
        <end position="162"/>
    </location>
</feature>
<comment type="caution">
    <text evidence="3">The sequence shown here is derived from an EMBL/GenBank/DDBJ whole genome shotgun (WGS) entry which is preliminary data.</text>
</comment>
<sequence>MESRWRRSESDTAVKIRKVFEHLKHGKVKKDQLLIVFLVGILLFVISIPAGTKKDSNTGTKKTLANSSKSSVGTTKQSEYTAYMEERLERILSQIDGAGQVQVMITWKSDGEKVVEKDRKSNEENVSEQDSQGGSRTTSSHDIQETTVYNSGSSTSGVQEPYVSKELSPQAQGVIVIAPGGDDAVVVKNITEAVQALFEIDTHKIRIMKGGRVK</sequence>
<keyword evidence="2" id="KW-0812">Transmembrane</keyword>
<keyword evidence="2" id="KW-1133">Transmembrane helix</keyword>
<dbReference type="AlphaFoldDB" id="A0A3E4F9H8"/>
<evidence type="ECO:0000256" key="2">
    <source>
        <dbReference type="SAM" id="Phobius"/>
    </source>
</evidence>
<dbReference type="EMBL" id="QSOI01000002">
    <property type="protein sequence ID" value="RGI86106.1"/>
    <property type="molecule type" value="Genomic_DNA"/>
</dbReference>
<keyword evidence="2" id="KW-0472">Membrane</keyword>
<feature type="compositionally biased region" description="Polar residues" evidence="1">
    <location>
        <begin position="57"/>
        <end position="76"/>
    </location>
</feature>